<dbReference type="PANTHER" id="PTHR43045">
    <property type="entry name" value="SHIKIMATE TRANSPORTER"/>
    <property type="match status" value="1"/>
</dbReference>
<feature type="transmembrane region" description="Helical" evidence="8">
    <location>
        <begin position="165"/>
        <end position="188"/>
    </location>
</feature>
<keyword evidence="6 8" id="KW-0472">Membrane</keyword>
<feature type="transmembrane region" description="Helical" evidence="8">
    <location>
        <begin position="469"/>
        <end position="493"/>
    </location>
</feature>
<keyword evidence="2" id="KW-0813">Transport</keyword>
<dbReference type="Proteomes" id="UP001216510">
    <property type="component" value="Chromosome"/>
</dbReference>
<evidence type="ECO:0000256" key="6">
    <source>
        <dbReference type="ARBA" id="ARBA00023136"/>
    </source>
</evidence>
<evidence type="ECO:0000256" key="1">
    <source>
        <dbReference type="ARBA" id="ARBA00004651"/>
    </source>
</evidence>
<gene>
    <name evidence="10" type="ORF">PX653_07450</name>
</gene>
<keyword evidence="4 8" id="KW-0812">Transmembrane</keyword>
<evidence type="ECO:0000256" key="5">
    <source>
        <dbReference type="ARBA" id="ARBA00022989"/>
    </source>
</evidence>
<dbReference type="PANTHER" id="PTHR43045:SF7">
    <property type="entry name" value="MAJOR FACILITATOR SUPERFAMILY TRANSPORTER"/>
    <property type="match status" value="1"/>
</dbReference>
<organism evidence="10 11">
    <name type="scientific">Pseudoduganella chitinolytica</name>
    <dbReference type="NCBI Taxonomy" id="34070"/>
    <lineage>
        <taxon>Bacteria</taxon>
        <taxon>Pseudomonadati</taxon>
        <taxon>Pseudomonadota</taxon>
        <taxon>Betaproteobacteria</taxon>
        <taxon>Burkholderiales</taxon>
        <taxon>Oxalobacteraceae</taxon>
        <taxon>Telluria group</taxon>
        <taxon>Pseudoduganella</taxon>
    </lineage>
</organism>
<dbReference type="InterPro" id="IPR005829">
    <property type="entry name" value="Sugar_transporter_CS"/>
</dbReference>
<feature type="transmembrane region" description="Helical" evidence="8">
    <location>
        <begin position="322"/>
        <end position="339"/>
    </location>
</feature>
<feature type="transmembrane region" description="Helical" evidence="8">
    <location>
        <begin position="67"/>
        <end position="87"/>
    </location>
</feature>
<evidence type="ECO:0000259" key="9">
    <source>
        <dbReference type="PROSITE" id="PS50850"/>
    </source>
</evidence>
<dbReference type="SUPFAM" id="SSF103473">
    <property type="entry name" value="MFS general substrate transporter"/>
    <property type="match status" value="1"/>
</dbReference>
<comment type="subcellular location">
    <subcellularLocation>
        <location evidence="1">Cell membrane</location>
        <topology evidence="1">Multi-pass membrane protein</topology>
    </subcellularLocation>
</comment>
<keyword evidence="11" id="KW-1185">Reference proteome</keyword>
<feature type="transmembrane region" description="Helical" evidence="8">
    <location>
        <begin position="514"/>
        <end position="532"/>
    </location>
</feature>
<evidence type="ECO:0000313" key="11">
    <source>
        <dbReference type="Proteomes" id="UP001216510"/>
    </source>
</evidence>
<feature type="region of interest" description="Disordered" evidence="7">
    <location>
        <begin position="1"/>
        <end position="20"/>
    </location>
</feature>
<dbReference type="PROSITE" id="PS50850">
    <property type="entry name" value="MFS"/>
    <property type="match status" value="1"/>
</dbReference>
<dbReference type="PROSITE" id="PS00217">
    <property type="entry name" value="SUGAR_TRANSPORT_2"/>
    <property type="match status" value="1"/>
</dbReference>
<feature type="transmembrane region" description="Helical" evidence="8">
    <location>
        <begin position="99"/>
        <end position="118"/>
    </location>
</feature>
<name>A0ABY8BFB1_9BURK</name>
<evidence type="ECO:0000256" key="7">
    <source>
        <dbReference type="SAM" id="MobiDB-lite"/>
    </source>
</evidence>
<evidence type="ECO:0000256" key="2">
    <source>
        <dbReference type="ARBA" id="ARBA00022448"/>
    </source>
</evidence>
<reference evidence="10 11" key="1">
    <citation type="submission" date="2023-02" db="EMBL/GenBank/DDBJ databases">
        <title>Gemone sequence of Telluria chitinolytica ACM 3522T.</title>
        <authorList>
            <person name="Frediansyah A."/>
            <person name="Miess H."/>
            <person name="Gross H."/>
        </authorList>
    </citation>
    <scope>NUCLEOTIDE SEQUENCE [LARGE SCALE GENOMIC DNA]</scope>
    <source>
        <strain evidence="10 11">ACM 3522</strain>
    </source>
</reference>
<feature type="transmembrane region" description="Helical" evidence="8">
    <location>
        <begin position="200"/>
        <end position="219"/>
    </location>
</feature>
<keyword evidence="3" id="KW-1003">Cell membrane</keyword>
<keyword evidence="5 8" id="KW-1133">Transmembrane helix</keyword>
<feature type="domain" description="Major facilitator superfamily (MFS) profile" evidence="9">
    <location>
        <begin position="29"/>
        <end position="560"/>
    </location>
</feature>
<accession>A0ABY8BFB1</accession>
<feature type="transmembrane region" description="Helical" evidence="8">
    <location>
        <begin position="293"/>
        <end position="315"/>
    </location>
</feature>
<proteinExistence type="predicted"/>
<dbReference type="CDD" id="cd17369">
    <property type="entry name" value="MFS_ShiA_like"/>
    <property type="match status" value="1"/>
</dbReference>
<dbReference type="Pfam" id="PF00083">
    <property type="entry name" value="Sugar_tr"/>
    <property type="match status" value="1"/>
</dbReference>
<dbReference type="InterPro" id="IPR020846">
    <property type="entry name" value="MFS_dom"/>
</dbReference>
<dbReference type="EMBL" id="CP119083">
    <property type="protein sequence ID" value="WEF34589.1"/>
    <property type="molecule type" value="Genomic_DNA"/>
</dbReference>
<evidence type="ECO:0000256" key="3">
    <source>
        <dbReference type="ARBA" id="ARBA00022475"/>
    </source>
</evidence>
<evidence type="ECO:0000256" key="8">
    <source>
        <dbReference type="SAM" id="Phobius"/>
    </source>
</evidence>
<feature type="transmembrane region" description="Helical" evidence="8">
    <location>
        <begin position="29"/>
        <end position="55"/>
    </location>
</feature>
<evidence type="ECO:0000313" key="10">
    <source>
        <dbReference type="EMBL" id="WEF34589.1"/>
    </source>
</evidence>
<feature type="transmembrane region" description="Helical" evidence="8">
    <location>
        <begin position="255"/>
        <end position="273"/>
    </location>
</feature>
<feature type="transmembrane region" description="Helical" evidence="8">
    <location>
        <begin position="124"/>
        <end position="144"/>
    </location>
</feature>
<dbReference type="InterPro" id="IPR005828">
    <property type="entry name" value="MFS_sugar_transport-like"/>
</dbReference>
<dbReference type="RefSeq" id="WP_277417264.1">
    <property type="nucleotide sequence ID" value="NZ_CP119083.1"/>
</dbReference>
<feature type="transmembrane region" description="Helical" evidence="8">
    <location>
        <begin position="538"/>
        <end position="556"/>
    </location>
</feature>
<dbReference type="Gene3D" id="1.20.1250.20">
    <property type="entry name" value="MFS general substrate transporter like domains"/>
    <property type="match status" value="2"/>
</dbReference>
<evidence type="ECO:0000256" key="4">
    <source>
        <dbReference type="ARBA" id="ARBA00022692"/>
    </source>
</evidence>
<sequence>MTISSGTADPHNVGTKNKATPMTKEERKVIFASSLGTVFEWYDFYLYGALASIIAKQFFIGDPTITFIFALLAFAAGFIVRPFGAIVFGRLGDMIGRKYTFLVTILIMGLSTFIVGLLPSHASIGVAAPIILVTLRILQGLALGGEYGGAATYVAEHAPHGKRGLFTSWIQTTATMGLFMSLLVILATRLAVGEEEFAAWGWRVPFLLSVLLLGISVWIRMSMNESPAFAKMKAEGKTSKAPLSEAFGKWGNLKIVILALVGLTMGQAVVWYTGQFYALFFMQQTLKIELATANILIAIALLLATPFFIFFGALSDRIGRKWIILGGCLIAALTYFPLFKGLTHYGNPALETALQNSPVVVVADPASCHFQFKLTGTEKFPSSCDIATAALSSASVNYTREDAPAGSIAKIRVGEKEVTSFNAVMQPTGSDFDAASAEREKAFKKEVGAVIKAAGYPAKADPERINKPMMVLLLFVLVLYVTMVYGPIAAMLVEMFPTRIRYTSMSLPYHIGNGWFGGLLPTTVFALVAFKGDIYYGLWYPIVIALVTLVIGALFIRETKDRDIYAGD</sequence>
<dbReference type="InterPro" id="IPR036259">
    <property type="entry name" value="MFS_trans_sf"/>
</dbReference>
<protein>
    <submittedName>
        <fullName evidence="10">MFS transporter</fullName>
    </submittedName>
</protein>